<evidence type="ECO:0000313" key="4">
    <source>
        <dbReference type="EMBL" id="GCE12351.1"/>
    </source>
</evidence>
<evidence type="ECO:0000313" key="5">
    <source>
        <dbReference type="Proteomes" id="UP000287352"/>
    </source>
</evidence>
<reference evidence="5" key="1">
    <citation type="submission" date="2018-12" db="EMBL/GenBank/DDBJ databases">
        <title>Tengunoibacter tsumagoiensis gen. nov., sp. nov., Dictyobacter kobayashii sp. nov., D. alpinus sp. nov., and D. joshuensis sp. nov. and description of Dictyobacteraceae fam. nov. within the order Ktedonobacterales isolated from Tengu-no-mugimeshi.</title>
        <authorList>
            <person name="Wang C.M."/>
            <person name="Zheng Y."/>
            <person name="Sakai Y."/>
            <person name="Toyoda A."/>
            <person name="Minakuchi Y."/>
            <person name="Abe K."/>
            <person name="Yokota A."/>
            <person name="Yabe S."/>
        </authorList>
    </citation>
    <scope>NUCLEOTIDE SEQUENCE [LARGE SCALE GENOMIC DNA]</scope>
    <source>
        <strain evidence="5">Uno3</strain>
    </source>
</reference>
<evidence type="ECO:0000256" key="1">
    <source>
        <dbReference type="SAM" id="MobiDB-lite"/>
    </source>
</evidence>
<feature type="transmembrane region" description="Helical" evidence="2">
    <location>
        <begin position="180"/>
        <end position="195"/>
    </location>
</feature>
<dbReference type="InterPro" id="IPR000326">
    <property type="entry name" value="PAP2/HPO"/>
</dbReference>
<sequence>MQNVTHPKSIQKPTSSTTAGGEDRQDAQRRHRIEVPIWWTVLCVFLISCVVIRFHPDPYPVDLEATHFAQGFRPWPWFWSVVNFPSTLNDPIPSAINLVGWSLFMVLMGLIFWLRKHSPLVWLQSGIFLILTVMSSAGLNVVLDELIARPRPDPHKYAIHLYTPLVPFPTYPSGHTEHDIAFYGFLLYLSCLKAVREWRYRWLLLPLQIYAVFDILMIGYSRIVEGDHWFTDVMGGYVEGAIYLFFFIFLYRWTTTKLAERRSHQKLIAH</sequence>
<dbReference type="Proteomes" id="UP000287352">
    <property type="component" value="Unassembled WGS sequence"/>
</dbReference>
<feature type="region of interest" description="Disordered" evidence="1">
    <location>
        <begin position="1"/>
        <end position="26"/>
    </location>
</feature>
<dbReference type="InterPro" id="IPR036938">
    <property type="entry name" value="PAP2/HPO_sf"/>
</dbReference>
<dbReference type="OrthoDB" id="9789113at2"/>
<dbReference type="SUPFAM" id="SSF48317">
    <property type="entry name" value="Acid phosphatase/Vanadium-dependent haloperoxidase"/>
    <property type="match status" value="1"/>
</dbReference>
<keyword evidence="2" id="KW-0812">Transmembrane</keyword>
<name>A0A401ZZZ1_9CHLR</name>
<protein>
    <recommendedName>
        <fullName evidence="3">Phosphatidic acid phosphatase type 2/haloperoxidase domain-containing protein</fullName>
    </recommendedName>
</protein>
<feature type="transmembrane region" description="Helical" evidence="2">
    <location>
        <begin position="235"/>
        <end position="253"/>
    </location>
</feature>
<dbReference type="AlphaFoldDB" id="A0A401ZZZ1"/>
<accession>A0A401ZZZ1</accession>
<keyword evidence="5" id="KW-1185">Reference proteome</keyword>
<feature type="domain" description="Phosphatidic acid phosphatase type 2/haloperoxidase" evidence="3">
    <location>
        <begin position="125"/>
        <end position="248"/>
    </location>
</feature>
<dbReference type="RefSeq" id="WP_126579982.1">
    <property type="nucleotide sequence ID" value="NZ_BIFR01000001.1"/>
</dbReference>
<comment type="caution">
    <text evidence="4">The sequence shown here is derived from an EMBL/GenBank/DDBJ whole genome shotgun (WGS) entry which is preliminary data.</text>
</comment>
<organism evidence="4 5">
    <name type="scientific">Tengunoibacter tsumagoiensis</name>
    <dbReference type="NCBI Taxonomy" id="2014871"/>
    <lineage>
        <taxon>Bacteria</taxon>
        <taxon>Bacillati</taxon>
        <taxon>Chloroflexota</taxon>
        <taxon>Ktedonobacteria</taxon>
        <taxon>Ktedonobacterales</taxon>
        <taxon>Dictyobacteraceae</taxon>
        <taxon>Tengunoibacter</taxon>
    </lineage>
</organism>
<dbReference type="Gene3D" id="1.20.144.10">
    <property type="entry name" value="Phosphatidic acid phosphatase type 2/haloperoxidase"/>
    <property type="match status" value="1"/>
</dbReference>
<feature type="transmembrane region" description="Helical" evidence="2">
    <location>
        <begin position="95"/>
        <end position="114"/>
    </location>
</feature>
<keyword evidence="2" id="KW-1133">Transmembrane helix</keyword>
<feature type="transmembrane region" description="Helical" evidence="2">
    <location>
        <begin position="202"/>
        <end position="223"/>
    </location>
</feature>
<proteinExistence type="predicted"/>
<feature type="compositionally biased region" description="Polar residues" evidence="1">
    <location>
        <begin position="1"/>
        <end position="19"/>
    </location>
</feature>
<feature type="transmembrane region" description="Helical" evidence="2">
    <location>
        <begin position="121"/>
        <end position="143"/>
    </location>
</feature>
<keyword evidence="2" id="KW-0472">Membrane</keyword>
<gene>
    <name evidence="4" type="ORF">KTT_22100</name>
</gene>
<evidence type="ECO:0000259" key="3">
    <source>
        <dbReference type="SMART" id="SM00014"/>
    </source>
</evidence>
<dbReference type="Pfam" id="PF01569">
    <property type="entry name" value="PAP2"/>
    <property type="match status" value="1"/>
</dbReference>
<feature type="transmembrane region" description="Helical" evidence="2">
    <location>
        <begin position="37"/>
        <end position="55"/>
    </location>
</feature>
<dbReference type="PANTHER" id="PTHR14969">
    <property type="entry name" value="SPHINGOSINE-1-PHOSPHATE PHOSPHOHYDROLASE"/>
    <property type="match status" value="1"/>
</dbReference>
<dbReference type="EMBL" id="BIFR01000001">
    <property type="protein sequence ID" value="GCE12351.1"/>
    <property type="molecule type" value="Genomic_DNA"/>
</dbReference>
<evidence type="ECO:0000256" key="2">
    <source>
        <dbReference type="SAM" id="Phobius"/>
    </source>
</evidence>
<dbReference type="CDD" id="cd03392">
    <property type="entry name" value="PAP2_like_2"/>
    <property type="match status" value="1"/>
</dbReference>
<dbReference type="PANTHER" id="PTHR14969:SF13">
    <property type="entry name" value="AT30094P"/>
    <property type="match status" value="1"/>
</dbReference>
<dbReference type="SMART" id="SM00014">
    <property type="entry name" value="acidPPc"/>
    <property type="match status" value="1"/>
</dbReference>